<dbReference type="InterPro" id="IPR024529">
    <property type="entry name" value="ECF_trnsprt_substrate-spec"/>
</dbReference>
<evidence type="ECO:0000313" key="11">
    <source>
        <dbReference type="Proteomes" id="UP000823614"/>
    </source>
</evidence>
<gene>
    <name evidence="10" type="ORF">IAA89_05530</name>
</gene>
<evidence type="ECO:0000256" key="6">
    <source>
        <dbReference type="ARBA" id="ARBA00022989"/>
    </source>
</evidence>
<evidence type="ECO:0000256" key="5">
    <source>
        <dbReference type="ARBA" id="ARBA00022692"/>
    </source>
</evidence>
<keyword evidence="3 8" id="KW-0813">Transport</keyword>
<reference evidence="10" key="1">
    <citation type="submission" date="2020-10" db="EMBL/GenBank/DDBJ databases">
        <authorList>
            <person name="Gilroy R."/>
        </authorList>
    </citation>
    <scope>NUCLEOTIDE SEQUENCE</scope>
    <source>
        <strain evidence="10">C6-149</strain>
    </source>
</reference>
<feature type="transmembrane region" description="Helical" evidence="9">
    <location>
        <begin position="6"/>
        <end position="30"/>
    </location>
</feature>
<dbReference type="InterPro" id="IPR025720">
    <property type="entry name" value="RibU"/>
</dbReference>
<name>A0A9D9HA14_9LACO</name>
<comment type="function">
    <text evidence="8">Probably a riboflavin-binding protein that interacts with the energy-coupling factor (ECF) ABC-transporter complex.</text>
</comment>
<evidence type="ECO:0000256" key="1">
    <source>
        <dbReference type="ARBA" id="ARBA00004651"/>
    </source>
</evidence>
<feature type="transmembrane region" description="Helical" evidence="9">
    <location>
        <begin position="77"/>
        <end position="99"/>
    </location>
</feature>
<evidence type="ECO:0000256" key="8">
    <source>
        <dbReference type="PIRNR" id="PIRNR037778"/>
    </source>
</evidence>
<dbReference type="PANTHER" id="PTHR38438:SF1">
    <property type="entry name" value="RIBOFLAVIN TRANSPORTER RIBU"/>
    <property type="match status" value="1"/>
</dbReference>
<dbReference type="GO" id="GO:0005886">
    <property type="term" value="C:plasma membrane"/>
    <property type="evidence" value="ECO:0007669"/>
    <property type="project" value="UniProtKB-SubCell"/>
</dbReference>
<dbReference type="Pfam" id="PF12822">
    <property type="entry name" value="ECF_trnsprt"/>
    <property type="match status" value="1"/>
</dbReference>
<feature type="transmembrane region" description="Helical" evidence="9">
    <location>
        <begin position="111"/>
        <end position="135"/>
    </location>
</feature>
<keyword evidence="6 9" id="KW-1133">Transmembrane helix</keyword>
<reference evidence="10" key="2">
    <citation type="journal article" date="2021" name="PeerJ">
        <title>Extensive microbial diversity within the chicken gut microbiome revealed by metagenomics and culture.</title>
        <authorList>
            <person name="Gilroy R."/>
            <person name="Ravi A."/>
            <person name="Getino M."/>
            <person name="Pursley I."/>
            <person name="Horton D.L."/>
            <person name="Alikhan N.F."/>
            <person name="Baker D."/>
            <person name="Gharbi K."/>
            <person name="Hall N."/>
            <person name="Watson M."/>
            <person name="Adriaenssens E.M."/>
            <person name="Foster-Nyarko E."/>
            <person name="Jarju S."/>
            <person name="Secka A."/>
            <person name="Antonio M."/>
            <person name="Oren A."/>
            <person name="Chaudhuri R.R."/>
            <person name="La Ragione R."/>
            <person name="Hildebrand F."/>
            <person name="Pallen M.J."/>
        </authorList>
    </citation>
    <scope>NUCLEOTIDE SEQUENCE</scope>
    <source>
        <strain evidence="10">C6-149</strain>
    </source>
</reference>
<comment type="caution">
    <text evidence="10">The sequence shown here is derived from an EMBL/GenBank/DDBJ whole genome shotgun (WGS) entry which is preliminary data.</text>
</comment>
<evidence type="ECO:0000256" key="7">
    <source>
        <dbReference type="ARBA" id="ARBA00023136"/>
    </source>
</evidence>
<evidence type="ECO:0000256" key="4">
    <source>
        <dbReference type="ARBA" id="ARBA00022475"/>
    </source>
</evidence>
<evidence type="ECO:0000256" key="3">
    <source>
        <dbReference type="ARBA" id="ARBA00022448"/>
    </source>
</evidence>
<keyword evidence="5 9" id="KW-0812">Transmembrane</keyword>
<accession>A0A9D9HA14</accession>
<dbReference type="GO" id="GO:0032217">
    <property type="term" value="F:riboflavin transmembrane transporter activity"/>
    <property type="evidence" value="ECO:0007669"/>
    <property type="project" value="UniProtKB-UniRule"/>
</dbReference>
<dbReference type="PIRSF" id="PIRSF037778">
    <property type="entry name" value="UCP037778_transp_RibU"/>
    <property type="match status" value="1"/>
</dbReference>
<evidence type="ECO:0000256" key="9">
    <source>
        <dbReference type="SAM" id="Phobius"/>
    </source>
</evidence>
<feature type="transmembrane region" description="Helical" evidence="9">
    <location>
        <begin position="155"/>
        <end position="176"/>
    </location>
</feature>
<organism evidence="10 11">
    <name type="scientific">Candidatus Gallilactobacillus intestinavium</name>
    <dbReference type="NCBI Taxonomy" id="2840838"/>
    <lineage>
        <taxon>Bacteria</taxon>
        <taxon>Bacillati</taxon>
        <taxon>Bacillota</taxon>
        <taxon>Bacilli</taxon>
        <taxon>Lactobacillales</taxon>
        <taxon>Lactobacillaceae</taxon>
        <taxon>Lactobacillaceae incertae sedis</taxon>
        <taxon>Candidatus Gallilactobacillus</taxon>
    </lineage>
</organism>
<dbReference type="Proteomes" id="UP000823614">
    <property type="component" value="Unassembled WGS sequence"/>
</dbReference>
<keyword evidence="7 8" id="KW-0472">Membrane</keyword>
<dbReference type="PANTHER" id="PTHR38438">
    <property type="entry name" value="RIBOFLAVIN TRANSPORTER RIBU"/>
    <property type="match status" value="1"/>
</dbReference>
<proteinExistence type="inferred from homology"/>
<sequence>MKKSKLHEHVIVAVLSAISIVLMLIEFPILPGATFLKLDFSLIIMLLGTLMYGLNNGILIVVLTMILHLILKGFDPFNLVGCLVAFFADLSVIIPMYFLSKKNNKFNFKSVLIATVSLVVVMLLLNKFITFPLYIKIGGLPKSTDINALLLTAVLPFNVLKGIIITSLFNIVYMNLKPWMEHHKNL</sequence>
<feature type="transmembrane region" description="Helical" evidence="9">
    <location>
        <begin position="42"/>
        <end position="71"/>
    </location>
</feature>
<protein>
    <recommendedName>
        <fullName evidence="8">Riboflavin transporter</fullName>
    </recommendedName>
</protein>
<comment type="subcellular location">
    <subcellularLocation>
        <location evidence="1">Cell membrane</location>
        <topology evidence="1">Multi-pass membrane protein</topology>
    </subcellularLocation>
</comment>
<keyword evidence="4 8" id="KW-1003">Cell membrane</keyword>
<evidence type="ECO:0000256" key="2">
    <source>
        <dbReference type="ARBA" id="ARBA00005540"/>
    </source>
</evidence>
<dbReference type="Gene3D" id="1.10.1760.20">
    <property type="match status" value="1"/>
</dbReference>
<comment type="similarity">
    <text evidence="2 8">Belongs to the prokaryotic riboflavin transporter (P-RFT) (TC 2.A.87) family.</text>
</comment>
<dbReference type="EMBL" id="JADIMP010000089">
    <property type="protein sequence ID" value="MBO8441872.1"/>
    <property type="molecule type" value="Genomic_DNA"/>
</dbReference>
<evidence type="ECO:0000313" key="10">
    <source>
        <dbReference type="EMBL" id="MBO8441872.1"/>
    </source>
</evidence>
<dbReference type="AlphaFoldDB" id="A0A9D9HA14"/>